<dbReference type="AlphaFoldDB" id="A0A8J6B4E2"/>
<keyword evidence="3" id="KW-1185">Reference proteome</keyword>
<gene>
    <name evidence="2" type="ORF">J8273_5930</name>
</gene>
<reference evidence="2" key="1">
    <citation type="submission" date="2021-05" db="EMBL/GenBank/DDBJ databases">
        <title>A free-living protist that lacks canonical eukaryotic 1 DNA replication and segregation systems.</title>
        <authorList>
            <person name="Salas-Leiva D.E."/>
            <person name="Tromer E.C."/>
            <person name="Curtis B.A."/>
            <person name="Jerlstrom-Hultqvist J."/>
            <person name="Kolisko M."/>
            <person name="Yi Z."/>
            <person name="Salas-Leiva J.S."/>
            <person name="Gallot-Lavallee L."/>
            <person name="Kops G.J.P.L."/>
            <person name="Archibald J.M."/>
            <person name="Simpson A.G.B."/>
            <person name="Roger A.J."/>
        </authorList>
    </citation>
    <scope>NUCLEOTIDE SEQUENCE</scope>
    <source>
        <strain evidence="2">BICM</strain>
    </source>
</reference>
<protein>
    <submittedName>
        <fullName evidence="2">Uncharacterized protein</fullName>
    </submittedName>
</protein>
<dbReference type="Proteomes" id="UP000717585">
    <property type="component" value="Unassembled WGS sequence"/>
</dbReference>
<evidence type="ECO:0000313" key="3">
    <source>
        <dbReference type="Proteomes" id="UP000717585"/>
    </source>
</evidence>
<feature type="compositionally biased region" description="Basic and acidic residues" evidence="1">
    <location>
        <begin position="10"/>
        <end position="19"/>
    </location>
</feature>
<dbReference type="EMBL" id="JAHDYR010000034">
    <property type="protein sequence ID" value="KAG9392672.1"/>
    <property type="molecule type" value="Genomic_DNA"/>
</dbReference>
<proteinExistence type="predicted"/>
<feature type="compositionally biased region" description="Polar residues" evidence="1">
    <location>
        <begin position="20"/>
        <end position="32"/>
    </location>
</feature>
<feature type="region of interest" description="Disordered" evidence="1">
    <location>
        <begin position="1"/>
        <end position="32"/>
    </location>
</feature>
<name>A0A8J6B4E2_9EUKA</name>
<comment type="caution">
    <text evidence="2">The sequence shown here is derived from an EMBL/GenBank/DDBJ whole genome shotgun (WGS) entry which is preliminary data.</text>
</comment>
<dbReference type="Gene3D" id="3.40.50.720">
    <property type="entry name" value="NAD(P)-binding Rossmann-like Domain"/>
    <property type="match status" value="1"/>
</dbReference>
<evidence type="ECO:0000313" key="2">
    <source>
        <dbReference type="EMBL" id="KAG9392672.1"/>
    </source>
</evidence>
<sequence length="428" mass="46464">MQRFVAPEPDQTKSKHQDFSSETPQAQAATNPHTLRQCIRAEVGIMGKEYLQRCLELGAIDLPQDMWRPFVNLLLSVERESFLVDWTDSSGGRRRTTVVGVQIGYNTFGEVQFTAEDTGDGLLITALNQLLANAMEAPGVWGGAAVAILADHSTMSQEDRTTLINAAVRQARPAFGEAVFPAPPMTSADIHALSTWHAGPNTDGPLVCPVAHILGRHAAMALRVGQDLLPHGVHRALRVRIVGEVGVRDALSVATEAGMRVVACRLGEHTVVDAVGLDLSQVRELARVGLEEFSQGHPTTVCVDRVPTVLEYDAVLFLPEANPPTIAQVDRILGEAMIAVETYPLLGRHARELRRRGLVLIPPYLAGVSAALALDRRPDAQMREALARKTTAVLTQCRREGHDASLTEGCEALAMTGLITAWRREGFL</sequence>
<evidence type="ECO:0000256" key="1">
    <source>
        <dbReference type="SAM" id="MobiDB-lite"/>
    </source>
</evidence>
<organism evidence="2 3">
    <name type="scientific">Carpediemonas membranifera</name>
    <dbReference type="NCBI Taxonomy" id="201153"/>
    <lineage>
        <taxon>Eukaryota</taxon>
        <taxon>Metamonada</taxon>
        <taxon>Carpediemonas-like organisms</taxon>
        <taxon>Carpediemonas</taxon>
    </lineage>
</organism>
<accession>A0A8J6B4E2</accession>